<evidence type="ECO:0000313" key="5">
    <source>
        <dbReference type="Proteomes" id="UP000002595"/>
    </source>
</evidence>
<dbReference type="KEGG" id="pis:Pisl_0472"/>
<dbReference type="CDD" id="cd06464">
    <property type="entry name" value="ACD_sHsps-like"/>
    <property type="match status" value="1"/>
</dbReference>
<keyword evidence="4" id="KW-0346">Stress response</keyword>
<comment type="similarity">
    <text evidence="1 2">Belongs to the small heat shock protein (HSP20) family.</text>
</comment>
<dbReference type="SUPFAM" id="SSF49764">
    <property type="entry name" value="HSP20-like chaperones"/>
    <property type="match status" value="1"/>
</dbReference>
<feature type="domain" description="SHSP" evidence="3">
    <location>
        <begin position="19"/>
        <end position="115"/>
    </location>
</feature>
<reference evidence="4" key="1">
    <citation type="submission" date="2006-12" db="EMBL/GenBank/DDBJ databases">
        <title>Complete sequence of Pyrobaculum islandicum DSM 4184.</title>
        <authorList>
            <person name="Copeland A."/>
            <person name="Lucas S."/>
            <person name="Lapidus A."/>
            <person name="Barry K."/>
            <person name="Detter J.C."/>
            <person name="Glavina del Rio T."/>
            <person name="Dalin E."/>
            <person name="Tice H."/>
            <person name="Pitluck S."/>
            <person name="Meincke L."/>
            <person name="Brettin T."/>
            <person name="Bruce D."/>
            <person name="Han C."/>
            <person name="Tapia R."/>
            <person name="Gilna P."/>
            <person name="Schmutz J."/>
            <person name="Larimer F."/>
            <person name="Land M."/>
            <person name="Hauser L."/>
            <person name="Kyrpides N."/>
            <person name="Mikhailova N."/>
            <person name="Cozen A.E."/>
            <person name="Fitz-Gibbon S.T."/>
            <person name="House C.H."/>
            <person name="Saltikov C."/>
            <person name="Lowe T."/>
            <person name="Richardson P."/>
        </authorList>
    </citation>
    <scope>NUCLEOTIDE SEQUENCE [LARGE SCALE GENOMIC DNA]</scope>
    <source>
        <strain evidence="4">DSM 4184</strain>
    </source>
</reference>
<dbReference type="Gene3D" id="2.60.40.790">
    <property type="match status" value="1"/>
</dbReference>
<sequence length="115" mass="13016">MEDFKRAIEEVTKSFQKMIEEIKEKRDYHLVEEGDGIRIEIDMPGLEASDISLSVTKDGSLIKAEGARGDRKYSKLIRLPVRIDPSTASALYKNGVLIITAKKIREEEIKIPVRG</sequence>
<dbReference type="InterPro" id="IPR008978">
    <property type="entry name" value="HSP20-like_chaperone"/>
</dbReference>
<evidence type="ECO:0000256" key="2">
    <source>
        <dbReference type="RuleBase" id="RU003616"/>
    </source>
</evidence>
<dbReference type="OrthoDB" id="26084at2157"/>
<accession>A1RRR8</accession>
<evidence type="ECO:0000256" key="1">
    <source>
        <dbReference type="PROSITE-ProRule" id="PRU00285"/>
    </source>
</evidence>
<evidence type="ECO:0000259" key="3">
    <source>
        <dbReference type="PROSITE" id="PS01031"/>
    </source>
</evidence>
<dbReference type="eggNOG" id="arCOG01832">
    <property type="taxonomic scope" value="Archaea"/>
</dbReference>
<name>A1RRR8_PYRIL</name>
<proteinExistence type="inferred from homology"/>
<evidence type="ECO:0000313" key="4">
    <source>
        <dbReference type="EMBL" id="ABL87650.1"/>
    </source>
</evidence>
<dbReference type="InterPro" id="IPR002068">
    <property type="entry name" value="A-crystallin/Hsp20_dom"/>
</dbReference>
<dbReference type="PROSITE" id="PS01031">
    <property type="entry name" value="SHSP"/>
    <property type="match status" value="1"/>
</dbReference>
<dbReference type="Proteomes" id="UP000002595">
    <property type="component" value="Chromosome"/>
</dbReference>
<organism evidence="4 5">
    <name type="scientific">Pyrobaculum islandicum (strain DSM 4184 / JCM 9189 / GEO3)</name>
    <dbReference type="NCBI Taxonomy" id="384616"/>
    <lineage>
        <taxon>Archaea</taxon>
        <taxon>Thermoproteota</taxon>
        <taxon>Thermoprotei</taxon>
        <taxon>Thermoproteales</taxon>
        <taxon>Thermoproteaceae</taxon>
        <taxon>Pyrobaculum</taxon>
    </lineage>
</organism>
<protein>
    <submittedName>
        <fullName evidence="4">Heat shock protein Hsp20</fullName>
    </submittedName>
</protein>
<dbReference type="GeneID" id="4616318"/>
<keyword evidence="5" id="KW-1185">Reference proteome</keyword>
<dbReference type="HOGENOM" id="CLU_2127923_0_0_2"/>
<dbReference type="EMBL" id="CP000504">
    <property type="protein sequence ID" value="ABL87650.1"/>
    <property type="molecule type" value="Genomic_DNA"/>
</dbReference>
<dbReference type="RefSeq" id="WP_011762227.1">
    <property type="nucleotide sequence ID" value="NC_008701.1"/>
</dbReference>
<dbReference type="STRING" id="384616.Pisl_0472"/>
<dbReference type="AlphaFoldDB" id="A1RRR8"/>
<gene>
    <name evidence="4" type="ordered locus">Pisl_0472</name>
</gene>
<dbReference type="Pfam" id="PF00011">
    <property type="entry name" value="HSP20"/>
    <property type="match status" value="1"/>
</dbReference>